<protein>
    <submittedName>
        <fullName evidence="1">26255_t:CDS:1</fullName>
    </submittedName>
</protein>
<feature type="non-terminal residue" evidence="1">
    <location>
        <position position="398"/>
    </location>
</feature>
<feature type="non-terminal residue" evidence="1">
    <location>
        <position position="1"/>
    </location>
</feature>
<reference evidence="1" key="1">
    <citation type="submission" date="2021-06" db="EMBL/GenBank/DDBJ databases">
        <authorList>
            <person name="Kallberg Y."/>
            <person name="Tangrot J."/>
            <person name="Rosling A."/>
        </authorList>
    </citation>
    <scope>NUCLEOTIDE SEQUENCE</scope>
    <source>
        <strain evidence="1">MA461A</strain>
    </source>
</reference>
<name>A0ACA9QIZ9_9GLOM</name>
<keyword evidence="2" id="KW-1185">Reference proteome</keyword>
<sequence length="398" mass="46006">TKTFTASYHCLKVSTILQSPKNTNTNTSNSQITSVTTPDSSTNLTTTLNSQNITSSTKIILNFEEDRTVKKDENSRKPASINTIIKNSFVKENEIPWTGEEDLKDTVLRMIVDKYPPLKVKRESVKDYIDAHSHKSQHNNLTNLPNSLSNHSIINVSTLKSKGNVDSSDNKLQKKKEKLEKVRERNQSRIINAREAATDYAIGKKYGDNNEQKKDILPKSIAAWNSIVEQRIQEAISAGKFKNLQYHGKPLPMDENETVAIIQLFILNPYLDRTEFLMNRLVQRQGAAPAWIESQKDVEREISLFRRRMLENWIRYANSHKISLQLRNTGWEKMQYSFYEKAIGKLNSKLRSYNVIAPYAVRKCYLNLDDEYKRMYNNVKREDTKGINMINDGMRFDE</sequence>
<organism evidence="1 2">
    <name type="scientific">Racocetra persica</name>
    <dbReference type="NCBI Taxonomy" id="160502"/>
    <lineage>
        <taxon>Eukaryota</taxon>
        <taxon>Fungi</taxon>
        <taxon>Fungi incertae sedis</taxon>
        <taxon>Mucoromycota</taxon>
        <taxon>Glomeromycotina</taxon>
        <taxon>Glomeromycetes</taxon>
        <taxon>Diversisporales</taxon>
        <taxon>Gigasporaceae</taxon>
        <taxon>Racocetra</taxon>
    </lineage>
</organism>
<dbReference type="Proteomes" id="UP000789920">
    <property type="component" value="Unassembled WGS sequence"/>
</dbReference>
<evidence type="ECO:0000313" key="1">
    <source>
        <dbReference type="EMBL" id="CAG8754911.1"/>
    </source>
</evidence>
<accession>A0ACA9QIZ9</accession>
<gene>
    <name evidence="1" type="ORF">RPERSI_LOCUS14576</name>
</gene>
<comment type="caution">
    <text evidence="1">The sequence shown here is derived from an EMBL/GenBank/DDBJ whole genome shotgun (WGS) entry which is preliminary data.</text>
</comment>
<proteinExistence type="predicted"/>
<dbReference type="EMBL" id="CAJVQC010033806">
    <property type="protein sequence ID" value="CAG8754911.1"/>
    <property type="molecule type" value="Genomic_DNA"/>
</dbReference>
<evidence type="ECO:0000313" key="2">
    <source>
        <dbReference type="Proteomes" id="UP000789920"/>
    </source>
</evidence>